<feature type="non-terminal residue" evidence="1">
    <location>
        <position position="90"/>
    </location>
</feature>
<protein>
    <submittedName>
        <fullName evidence="1">Uncharacterized protein</fullName>
    </submittedName>
</protein>
<proteinExistence type="predicted"/>
<evidence type="ECO:0000313" key="2">
    <source>
        <dbReference type="EMBL" id="CAK5279067.1"/>
    </source>
</evidence>
<dbReference type="Proteomes" id="UP001295794">
    <property type="component" value="Unassembled WGS sequence"/>
</dbReference>
<dbReference type="EMBL" id="CAVNYO010000045">
    <property type="protein sequence ID" value="CAK5263863.1"/>
    <property type="molecule type" value="Genomic_DNA"/>
</dbReference>
<evidence type="ECO:0000313" key="1">
    <source>
        <dbReference type="EMBL" id="CAK5263863.1"/>
    </source>
</evidence>
<gene>
    <name evidence="2" type="ORF">MYCIT1_LOCUS28882</name>
    <name evidence="1" type="ORF">MYCIT1_LOCUS3571</name>
</gene>
<dbReference type="EMBL" id="CAVNYO010000434">
    <property type="protein sequence ID" value="CAK5279067.1"/>
    <property type="molecule type" value="Genomic_DNA"/>
</dbReference>
<reference evidence="1" key="1">
    <citation type="submission" date="2023-11" db="EMBL/GenBank/DDBJ databases">
        <authorList>
            <person name="De Vega J J."/>
            <person name="De Vega J J."/>
        </authorList>
    </citation>
    <scope>NUCLEOTIDE SEQUENCE</scope>
</reference>
<keyword evidence="3" id="KW-1185">Reference proteome</keyword>
<accession>A0AAD2GU14</accession>
<evidence type="ECO:0000313" key="3">
    <source>
        <dbReference type="Proteomes" id="UP001295794"/>
    </source>
</evidence>
<name>A0AAD2GU14_9AGAR</name>
<dbReference type="AlphaFoldDB" id="A0AAD2GU14"/>
<comment type="caution">
    <text evidence="1">The sequence shown here is derived from an EMBL/GenBank/DDBJ whole genome shotgun (WGS) entry which is preliminary data.</text>
</comment>
<sequence length="90" mass="10179">LLPALNRIVDPDYLPYDADILLADGRSSAIVETVVHIDSSRQTHHHGRREWAVLESSKMVASFRQVCDDLLLWCTYGLQPTHRPASILRA</sequence>
<organism evidence="1 3">
    <name type="scientific">Mycena citricolor</name>
    <dbReference type="NCBI Taxonomy" id="2018698"/>
    <lineage>
        <taxon>Eukaryota</taxon>
        <taxon>Fungi</taxon>
        <taxon>Dikarya</taxon>
        <taxon>Basidiomycota</taxon>
        <taxon>Agaricomycotina</taxon>
        <taxon>Agaricomycetes</taxon>
        <taxon>Agaricomycetidae</taxon>
        <taxon>Agaricales</taxon>
        <taxon>Marasmiineae</taxon>
        <taxon>Mycenaceae</taxon>
        <taxon>Mycena</taxon>
    </lineage>
</organism>